<feature type="region of interest" description="Disordered" evidence="1">
    <location>
        <begin position="1"/>
        <end position="70"/>
    </location>
</feature>
<proteinExistence type="predicted"/>
<feature type="region of interest" description="Disordered" evidence="1">
    <location>
        <begin position="99"/>
        <end position="125"/>
    </location>
</feature>
<evidence type="ECO:0000313" key="2">
    <source>
        <dbReference type="Proteomes" id="UP000245320"/>
    </source>
</evidence>
<gene>
    <name evidence="3" type="primary">LOC109550185</name>
</gene>
<name>A0A6J3QBE8_TURTR</name>
<evidence type="ECO:0000313" key="3">
    <source>
        <dbReference type="RefSeq" id="XP_033699756.1"/>
    </source>
</evidence>
<feature type="compositionally biased region" description="Basic and acidic residues" evidence="1">
    <location>
        <begin position="28"/>
        <end position="38"/>
    </location>
</feature>
<sequence length="255" mass="27727">MSARRLRPGSQWTPAWAGPGFPPGGRKSTREARVERVARFASTSARGPKPGRAGAGDAQRSGGAGWAGGRRRPRCILLNRPLSTLPTISLQRNVGKSNGSAEVLRSENGRRERTKALGCSPAPLPDVPLGRLPRASINPPHLSPSGLQVQDVLPRSVGQKGNYYIILDRKTEGWFPLINSKTQTDKAWGSRVEKGAECLRLDRKANHVCPSLISSQGYSEFLVYSTNYSFGDCIEAFIFSTLDTCLFTLGGIFFD</sequence>
<accession>A0A6J3QBE8</accession>
<keyword evidence="2" id="KW-1185">Reference proteome</keyword>
<organism evidence="2 3">
    <name type="scientific">Tursiops truncatus</name>
    <name type="common">Atlantic bottle-nosed dolphin</name>
    <name type="synonym">Delphinus truncatus</name>
    <dbReference type="NCBI Taxonomy" id="9739"/>
    <lineage>
        <taxon>Eukaryota</taxon>
        <taxon>Metazoa</taxon>
        <taxon>Chordata</taxon>
        <taxon>Craniata</taxon>
        <taxon>Vertebrata</taxon>
        <taxon>Euteleostomi</taxon>
        <taxon>Mammalia</taxon>
        <taxon>Eutheria</taxon>
        <taxon>Laurasiatheria</taxon>
        <taxon>Artiodactyla</taxon>
        <taxon>Whippomorpha</taxon>
        <taxon>Cetacea</taxon>
        <taxon>Odontoceti</taxon>
        <taxon>Delphinidae</taxon>
        <taxon>Tursiops</taxon>
    </lineage>
</organism>
<dbReference type="Proteomes" id="UP000245320">
    <property type="component" value="Chromosome 18"/>
</dbReference>
<feature type="compositionally biased region" description="Low complexity" evidence="1">
    <location>
        <begin position="45"/>
        <end position="61"/>
    </location>
</feature>
<evidence type="ECO:0000256" key="1">
    <source>
        <dbReference type="SAM" id="MobiDB-lite"/>
    </source>
</evidence>
<dbReference type="RefSeq" id="XP_033699756.1">
    <property type="nucleotide sequence ID" value="XM_033843865.1"/>
</dbReference>
<protein>
    <submittedName>
        <fullName evidence="3">Uncharacterized protein LOC109550185</fullName>
    </submittedName>
</protein>
<reference evidence="3" key="1">
    <citation type="submission" date="2025-08" db="UniProtKB">
        <authorList>
            <consortium name="RefSeq"/>
        </authorList>
    </citation>
    <scope>IDENTIFICATION</scope>
    <source>
        <tissue evidence="3">Spleen</tissue>
    </source>
</reference>
<dbReference type="InParanoid" id="A0A6J3QBE8"/>
<dbReference type="AlphaFoldDB" id="A0A6J3QBE8"/>
<feature type="compositionally biased region" description="Basic and acidic residues" evidence="1">
    <location>
        <begin position="104"/>
        <end position="115"/>
    </location>
</feature>